<comment type="caution">
    <text evidence="8">The sequence shown here is derived from an EMBL/GenBank/DDBJ whole genome shotgun (WGS) entry which is preliminary data.</text>
</comment>
<dbReference type="PANTHER" id="PTHR43095:SF5">
    <property type="entry name" value="XYLULOSE KINASE"/>
    <property type="match status" value="1"/>
</dbReference>
<feature type="domain" description="Carbohydrate kinase FGGY C-terminal" evidence="7">
    <location>
        <begin position="228"/>
        <end position="416"/>
    </location>
</feature>
<evidence type="ECO:0000256" key="5">
    <source>
        <dbReference type="RuleBase" id="RU003733"/>
    </source>
</evidence>
<keyword evidence="9" id="KW-1185">Reference proteome</keyword>
<dbReference type="PANTHER" id="PTHR43095">
    <property type="entry name" value="SUGAR KINASE"/>
    <property type="match status" value="1"/>
</dbReference>
<keyword evidence="3 5" id="KW-0808">Transferase</keyword>
<evidence type="ECO:0000256" key="3">
    <source>
        <dbReference type="ARBA" id="ARBA00022679"/>
    </source>
</evidence>
<keyword evidence="2" id="KW-0859">Xylose metabolism</keyword>
<reference evidence="8" key="1">
    <citation type="journal article" date="2014" name="Int. J. Syst. Evol. Microbiol.">
        <title>Complete genome sequence of Corynebacterium casei LMG S-19264T (=DSM 44701T), isolated from a smear-ripened cheese.</title>
        <authorList>
            <consortium name="US DOE Joint Genome Institute (JGI-PGF)"/>
            <person name="Walter F."/>
            <person name="Albersmeier A."/>
            <person name="Kalinowski J."/>
            <person name="Ruckert C."/>
        </authorList>
    </citation>
    <scope>NUCLEOTIDE SEQUENCE</scope>
    <source>
        <strain evidence="8">CGMCC 1.16067</strain>
    </source>
</reference>
<dbReference type="InterPro" id="IPR018485">
    <property type="entry name" value="FGGY_C"/>
</dbReference>
<protein>
    <submittedName>
        <fullName evidence="8">Kinase</fullName>
    </submittedName>
</protein>
<dbReference type="Gene3D" id="3.30.420.40">
    <property type="match status" value="3"/>
</dbReference>
<dbReference type="AlphaFoldDB" id="A0A917B950"/>
<accession>A0A917B950</accession>
<dbReference type="InterPro" id="IPR043129">
    <property type="entry name" value="ATPase_NBD"/>
</dbReference>
<name>A0A917B950_9ACTN</name>
<dbReference type="InterPro" id="IPR018483">
    <property type="entry name" value="Carb_kinase_FGGY_CS"/>
</dbReference>
<dbReference type="PROSITE" id="PS00445">
    <property type="entry name" value="FGGY_KINASES_2"/>
    <property type="match status" value="1"/>
</dbReference>
<keyword evidence="2" id="KW-0119">Carbohydrate metabolism</keyword>
<dbReference type="GO" id="GO:0016301">
    <property type="term" value="F:kinase activity"/>
    <property type="evidence" value="ECO:0007669"/>
    <property type="project" value="UniProtKB-KW"/>
</dbReference>
<sequence>MTRRGPLLLGIDLGTQSAKVVVHDSTGGVVAQGRRALRPLARPVPGVAEHPDDDLWDATAAACREAVSGLGDARGDIAAVGLCGVRFCRALVGSDGRLSAPVMSWMDERVSRPHDPVREAATVCAASGHLTRRLTGETRDAAGSCRGQWPVDTDRWDWSRDDEVVASYGLRRAQLPTLVAPGAVLGTVTTEAAGATGLPAGVPVVATSNDKAVEALGAGLREPEDVLLSLGTYVAAMVTGERDRPELTASWTNFGSEPGRYLHESHGVRQGMGTVTWLSALVGPSLGAGDGSWEERLEVEAARVPPGAEGLLTVPDWLAPPDEPHRRGAFVGLDARHGAGHLHRSLLEGLAMTMGDHVAAMARELERPLRRVLLTGGGARSAVMRQVVADVTGLPVHVGDATDSAAGRGAAICAGVGTGVFAGFAEAVAAMVPRTAPTSPDPARHETYQRLGGALRGLRAALGPSLREAQGALGEVRP</sequence>
<evidence type="ECO:0000256" key="2">
    <source>
        <dbReference type="ARBA" id="ARBA00022629"/>
    </source>
</evidence>
<dbReference type="GO" id="GO:0016773">
    <property type="term" value="F:phosphotransferase activity, alcohol group as acceptor"/>
    <property type="evidence" value="ECO:0007669"/>
    <property type="project" value="InterPro"/>
</dbReference>
<feature type="domain" description="Carbohydrate kinase FGGY N-terminal" evidence="6">
    <location>
        <begin position="119"/>
        <end position="217"/>
    </location>
</feature>
<dbReference type="PIRSF" id="PIRSF000538">
    <property type="entry name" value="GlpK"/>
    <property type="match status" value="1"/>
</dbReference>
<dbReference type="InterPro" id="IPR018484">
    <property type="entry name" value="FGGY_N"/>
</dbReference>
<evidence type="ECO:0000256" key="4">
    <source>
        <dbReference type="ARBA" id="ARBA00022777"/>
    </source>
</evidence>
<feature type="domain" description="Carbohydrate kinase FGGY N-terminal" evidence="6">
    <location>
        <begin position="8"/>
        <end position="112"/>
    </location>
</feature>
<gene>
    <name evidence="8" type="ORF">GCM10011519_00330</name>
</gene>
<dbReference type="GO" id="GO:0042732">
    <property type="term" value="P:D-xylose metabolic process"/>
    <property type="evidence" value="ECO:0007669"/>
    <property type="project" value="UniProtKB-KW"/>
</dbReference>
<evidence type="ECO:0000259" key="7">
    <source>
        <dbReference type="Pfam" id="PF02782"/>
    </source>
</evidence>
<comment type="similarity">
    <text evidence="1 5">Belongs to the FGGY kinase family.</text>
</comment>
<evidence type="ECO:0000313" key="8">
    <source>
        <dbReference type="EMBL" id="GGF30828.1"/>
    </source>
</evidence>
<dbReference type="SUPFAM" id="SSF53067">
    <property type="entry name" value="Actin-like ATPase domain"/>
    <property type="match status" value="2"/>
</dbReference>
<dbReference type="Pfam" id="PF02782">
    <property type="entry name" value="FGGY_C"/>
    <property type="match status" value="1"/>
</dbReference>
<dbReference type="Pfam" id="PF00370">
    <property type="entry name" value="FGGY_N"/>
    <property type="match status" value="2"/>
</dbReference>
<dbReference type="EMBL" id="BMKQ01000001">
    <property type="protein sequence ID" value="GGF30828.1"/>
    <property type="molecule type" value="Genomic_DNA"/>
</dbReference>
<dbReference type="RefSeq" id="WP_188777122.1">
    <property type="nucleotide sequence ID" value="NZ_BMKQ01000001.1"/>
</dbReference>
<dbReference type="InterPro" id="IPR050406">
    <property type="entry name" value="FGGY_Carb_Kinase"/>
</dbReference>
<proteinExistence type="inferred from homology"/>
<dbReference type="CDD" id="cd07779">
    <property type="entry name" value="ASKHA_NBD_FGGY_YgcE-like"/>
    <property type="match status" value="1"/>
</dbReference>
<organism evidence="8 9">
    <name type="scientific">Marmoricola endophyticus</name>
    <dbReference type="NCBI Taxonomy" id="2040280"/>
    <lineage>
        <taxon>Bacteria</taxon>
        <taxon>Bacillati</taxon>
        <taxon>Actinomycetota</taxon>
        <taxon>Actinomycetes</taxon>
        <taxon>Propionibacteriales</taxon>
        <taxon>Nocardioidaceae</taxon>
        <taxon>Marmoricola</taxon>
    </lineage>
</organism>
<evidence type="ECO:0000256" key="1">
    <source>
        <dbReference type="ARBA" id="ARBA00009156"/>
    </source>
</evidence>
<keyword evidence="4 5" id="KW-0418">Kinase</keyword>
<evidence type="ECO:0000259" key="6">
    <source>
        <dbReference type="Pfam" id="PF00370"/>
    </source>
</evidence>
<dbReference type="Proteomes" id="UP000649179">
    <property type="component" value="Unassembled WGS sequence"/>
</dbReference>
<dbReference type="InterPro" id="IPR000577">
    <property type="entry name" value="Carb_kinase_FGGY"/>
</dbReference>
<reference evidence="8" key="2">
    <citation type="submission" date="2020-09" db="EMBL/GenBank/DDBJ databases">
        <authorList>
            <person name="Sun Q."/>
            <person name="Zhou Y."/>
        </authorList>
    </citation>
    <scope>NUCLEOTIDE SEQUENCE</scope>
    <source>
        <strain evidence="8">CGMCC 1.16067</strain>
    </source>
</reference>
<evidence type="ECO:0000313" key="9">
    <source>
        <dbReference type="Proteomes" id="UP000649179"/>
    </source>
</evidence>